<dbReference type="GO" id="GO:0016747">
    <property type="term" value="F:acyltransferase activity, transferring groups other than amino-acyl groups"/>
    <property type="evidence" value="ECO:0007669"/>
    <property type="project" value="InterPro"/>
</dbReference>
<evidence type="ECO:0000259" key="1">
    <source>
        <dbReference type="PROSITE" id="PS51186"/>
    </source>
</evidence>
<reference evidence="2" key="1">
    <citation type="submission" date="2018-06" db="EMBL/GenBank/DDBJ databases">
        <authorList>
            <person name="Zhirakovskaya E."/>
        </authorList>
    </citation>
    <scope>NUCLEOTIDE SEQUENCE</scope>
</reference>
<protein>
    <submittedName>
        <fullName evidence="2">Acetyltransferase, GNAT family</fullName>
    </submittedName>
</protein>
<keyword evidence="2" id="KW-0808">Transferase</keyword>
<dbReference type="InterPro" id="IPR000182">
    <property type="entry name" value="GNAT_dom"/>
</dbReference>
<dbReference type="CDD" id="cd04301">
    <property type="entry name" value="NAT_SF"/>
    <property type="match status" value="1"/>
</dbReference>
<dbReference type="EMBL" id="UOER01000582">
    <property type="protein sequence ID" value="VAW26335.1"/>
    <property type="molecule type" value="Genomic_DNA"/>
</dbReference>
<sequence length="146" mass="17133">MLQIKKIEAIETYPIRLEVLRKNIPLPYKFEGDLDTETFHLGVYKNNELIAVSSYMKAKNKNFEGNQYQLRGMATLKEYRGFGAGKLMLQKAFLMLKDFGIDYLWCNARIVAVDFYKKYGFQTYGDKFEIPIVGKHYIMFKKISND</sequence>
<dbReference type="Gene3D" id="3.40.630.30">
    <property type="match status" value="1"/>
</dbReference>
<dbReference type="SUPFAM" id="SSF55729">
    <property type="entry name" value="Acyl-CoA N-acyltransferases (Nat)"/>
    <property type="match status" value="1"/>
</dbReference>
<dbReference type="AlphaFoldDB" id="A0A3B0U5Y9"/>
<accession>A0A3B0U5Y9</accession>
<gene>
    <name evidence="2" type="ORF">MNBD_BACTEROID04-840</name>
</gene>
<name>A0A3B0U5Y9_9ZZZZ</name>
<proteinExistence type="predicted"/>
<dbReference type="Pfam" id="PF00583">
    <property type="entry name" value="Acetyltransf_1"/>
    <property type="match status" value="1"/>
</dbReference>
<evidence type="ECO:0000313" key="2">
    <source>
        <dbReference type="EMBL" id="VAW26335.1"/>
    </source>
</evidence>
<dbReference type="PROSITE" id="PS51186">
    <property type="entry name" value="GNAT"/>
    <property type="match status" value="1"/>
</dbReference>
<dbReference type="InterPro" id="IPR016181">
    <property type="entry name" value="Acyl_CoA_acyltransferase"/>
</dbReference>
<organism evidence="2">
    <name type="scientific">hydrothermal vent metagenome</name>
    <dbReference type="NCBI Taxonomy" id="652676"/>
    <lineage>
        <taxon>unclassified sequences</taxon>
        <taxon>metagenomes</taxon>
        <taxon>ecological metagenomes</taxon>
    </lineage>
</organism>
<feature type="domain" description="N-acetyltransferase" evidence="1">
    <location>
        <begin position="1"/>
        <end position="144"/>
    </location>
</feature>